<feature type="region of interest" description="Disordered" evidence="1">
    <location>
        <begin position="417"/>
        <end position="439"/>
    </location>
</feature>
<reference evidence="2" key="2">
    <citation type="journal article" name="Front. Microbiol.">
        <title>Degradative Capacity of Two Strains of Rhodonia placenta: From Phenotype to Genotype.</title>
        <authorList>
            <person name="Kolle M."/>
            <person name="Horta M.A.C."/>
            <person name="Nowrousian M."/>
            <person name="Ohm R.A."/>
            <person name="Benz J.P."/>
            <person name="Pilgard A."/>
        </authorList>
    </citation>
    <scope>NUCLEOTIDE SEQUENCE</scope>
    <source>
        <strain evidence="2">FPRL280</strain>
    </source>
</reference>
<sequence>MASPSVQSPSRERPSPFSLEEFSDLVCSAFNLGTQQPALSLAPTSSSRDLPATVQSASVETSLSCFDTDTDDDHISAYLPSRAHSTTDASRLSVTYTKSRASALNMLKQVRVRASALVLRPANTNIDFSNSEPLASQSLPRISVSSQNTVTSLTNSSFAFLSRPHTPFETPRPSVPFPFNSTTDLALSRSRTRTRSFPGPMSILKFSHRQVTPATISPAVSACTTEPPSARVDLPSFFEDTGYIERCPVPPTYSRPTTPVTSATTPLRVHARLPPLRKAKSASTGIFRGRGTKSKGPCPESAAVAAATIDGQWTFDEGEFMRPRDPPPVPPIPVRLRGLVGGWEGEGEDNDALLEVPDYVFARRGSATSTCTTSTMTSTKTTSSLGERIASLLPLALPSKAKFRARSKLSLATTVTADSSPSTDRTYSPVTPTNYAFPPSSTEIYSKTEHCHGQDLESNDYVHGLERVFTLESDPFKKAEIEVERGDSTPTPRSGTPLVGRTRRPRGLGIDMDGADGIQGIDIHSWREGARGFSRPPARRIPTVAAIFDSPSPRSPAYTFPSSCSVYTDQAGRDEEDVPDTPSTIASFGDRAFPVSRFSTPSSSRSFRSSCSSMSDAEEARERAFGGDVNADIDATFVFGSPAPAPVMIEGQTMESAFNRRATVEECPSPAIQGSPQSLARRARVAARASMPPSPPSAPAKQTQERKSLPPSPPISMTRYIQRSPASPTRRKVSVRTVASEPAPGESRGVMRPGSPFPLMRGLSDGSPRGREGRRRKLQTRYEAKRASDDNKIAVADDQSKYEEDLDFVDSGVMIDIGVVVNPPEQTEDDEDALEDSFVLPAVEAAKLFLRSDKDSMDIDHENKAVLHPPSPSGSCIRLGVANGLHSTNPSTDSDATMTPERYQSALRRESLREAEREVEWDRCTALSSATTQSSSCSAGTFYSARSSVESTP</sequence>
<feature type="compositionally biased region" description="Basic and acidic residues" evidence="1">
    <location>
        <begin position="907"/>
        <end position="923"/>
    </location>
</feature>
<reference evidence="2" key="1">
    <citation type="submission" date="2020-11" db="EMBL/GenBank/DDBJ databases">
        <authorList>
            <person name="Koelle M."/>
            <person name="Horta M.A.C."/>
            <person name="Nowrousian M."/>
            <person name="Ohm R.A."/>
            <person name="Benz P."/>
            <person name="Pilgard A."/>
        </authorList>
    </citation>
    <scope>NUCLEOTIDE SEQUENCE</scope>
    <source>
        <strain evidence="2">FPRL280</strain>
    </source>
</reference>
<proteinExistence type="predicted"/>
<name>A0A8H7P610_9APHY</name>
<organism evidence="2 3">
    <name type="scientific">Rhodonia placenta</name>
    <dbReference type="NCBI Taxonomy" id="104341"/>
    <lineage>
        <taxon>Eukaryota</taxon>
        <taxon>Fungi</taxon>
        <taxon>Dikarya</taxon>
        <taxon>Basidiomycota</taxon>
        <taxon>Agaricomycotina</taxon>
        <taxon>Agaricomycetes</taxon>
        <taxon>Polyporales</taxon>
        <taxon>Adustoporiaceae</taxon>
        <taxon>Rhodonia</taxon>
    </lineage>
</organism>
<dbReference type="Proteomes" id="UP000639403">
    <property type="component" value="Unassembled WGS sequence"/>
</dbReference>
<evidence type="ECO:0000256" key="1">
    <source>
        <dbReference type="SAM" id="MobiDB-lite"/>
    </source>
</evidence>
<feature type="compositionally biased region" description="Low complexity" evidence="1">
    <location>
        <begin position="925"/>
        <end position="939"/>
    </location>
</feature>
<dbReference type="AlphaFoldDB" id="A0A8H7P610"/>
<feature type="region of interest" description="Disordered" evidence="1">
    <location>
        <begin position="882"/>
        <end position="953"/>
    </location>
</feature>
<accession>A0A8H7P610</accession>
<comment type="caution">
    <text evidence="2">The sequence shown here is derived from an EMBL/GenBank/DDBJ whole genome shotgun (WGS) entry which is preliminary data.</text>
</comment>
<feature type="region of interest" description="Disordered" evidence="1">
    <location>
        <begin position="484"/>
        <end position="515"/>
    </location>
</feature>
<feature type="region of interest" description="Disordered" evidence="1">
    <location>
        <begin position="280"/>
        <end position="299"/>
    </location>
</feature>
<feature type="compositionally biased region" description="Polar residues" evidence="1">
    <location>
        <begin position="944"/>
        <end position="953"/>
    </location>
</feature>
<evidence type="ECO:0000313" key="2">
    <source>
        <dbReference type="EMBL" id="KAF9817524.1"/>
    </source>
</evidence>
<protein>
    <submittedName>
        <fullName evidence="2">Uncharacterized protein</fullName>
    </submittedName>
</protein>
<feature type="compositionally biased region" description="Polar residues" evidence="1">
    <location>
        <begin position="885"/>
        <end position="897"/>
    </location>
</feature>
<evidence type="ECO:0000313" key="3">
    <source>
        <dbReference type="Proteomes" id="UP000639403"/>
    </source>
</evidence>
<feature type="region of interest" description="Disordered" evidence="1">
    <location>
        <begin position="665"/>
        <end position="790"/>
    </location>
</feature>
<gene>
    <name evidence="2" type="ORF">IEO21_03375</name>
</gene>
<feature type="compositionally biased region" description="Basic and acidic residues" evidence="1">
    <location>
        <begin position="780"/>
        <end position="790"/>
    </location>
</feature>
<dbReference type="EMBL" id="JADOXO010000041">
    <property type="protein sequence ID" value="KAF9817524.1"/>
    <property type="molecule type" value="Genomic_DNA"/>
</dbReference>